<reference evidence="2" key="1">
    <citation type="journal article" date="2023" name="Mol. Phylogenet. Evol.">
        <title>Genome-scale phylogeny and comparative genomics of the fungal order Sordariales.</title>
        <authorList>
            <person name="Hensen N."/>
            <person name="Bonometti L."/>
            <person name="Westerberg I."/>
            <person name="Brannstrom I.O."/>
            <person name="Guillou S."/>
            <person name="Cros-Aarteil S."/>
            <person name="Calhoun S."/>
            <person name="Haridas S."/>
            <person name="Kuo A."/>
            <person name="Mondo S."/>
            <person name="Pangilinan J."/>
            <person name="Riley R."/>
            <person name="LaButti K."/>
            <person name="Andreopoulos B."/>
            <person name="Lipzen A."/>
            <person name="Chen C."/>
            <person name="Yan M."/>
            <person name="Daum C."/>
            <person name="Ng V."/>
            <person name="Clum A."/>
            <person name="Steindorff A."/>
            <person name="Ohm R.A."/>
            <person name="Martin F."/>
            <person name="Silar P."/>
            <person name="Natvig D.O."/>
            <person name="Lalanne C."/>
            <person name="Gautier V."/>
            <person name="Ament-Velasquez S.L."/>
            <person name="Kruys A."/>
            <person name="Hutchinson M.I."/>
            <person name="Powell A.J."/>
            <person name="Barry K."/>
            <person name="Miller A.N."/>
            <person name="Grigoriev I.V."/>
            <person name="Debuchy R."/>
            <person name="Gladieux P."/>
            <person name="Hiltunen Thoren M."/>
            <person name="Johannesson H."/>
        </authorList>
    </citation>
    <scope>NUCLEOTIDE SEQUENCE</scope>
    <source>
        <strain evidence="2">PSN309</strain>
    </source>
</reference>
<dbReference type="EMBL" id="MU864412">
    <property type="protein sequence ID" value="KAK4186943.1"/>
    <property type="molecule type" value="Genomic_DNA"/>
</dbReference>
<gene>
    <name evidence="2" type="ORF">QBC35DRAFT_385969</name>
</gene>
<comment type="caution">
    <text evidence="2">The sequence shown here is derived from an EMBL/GenBank/DDBJ whole genome shotgun (WGS) entry which is preliminary data.</text>
</comment>
<dbReference type="PROSITE" id="PS50280">
    <property type="entry name" value="SET"/>
    <property type="match status" value="1"/>
</dbReference>
<feature type="domain" description="SET" evidence="1">
    <location>
        <begin position="115"/>
        <end position="234"/>
    </location>
</feature>
<evidence type="ECO:0000259" key="1">
    <source>
        <dbReference type="PROSITE" id="PS50280"/>
    </source>
</evidence>
<dbReference type="Gene3D" id="2.170.270.10">
    <property type="entry name" value="SET domain"/>
    <property type="match status" value="1"/>
</dbReference>
<dbReference type="SMART" id="SM00317">
    <property type="entry name" value="SET"/>
    <property type="match status" value="1"/>
</dbReference>
<protein>
    <recommendedName>
        <fullName evidence="1">SET domain-containing protein</fullName>
    </recommendedName>
</protein>
<organism evidence="2 3">
    <name type="scientific">Podospora australis</name>
    <dbReference type="NCBI Taxonomy" id="1536484"/>
    <lineage>
        <taxon>Eukaryota</taxon>
        <taxon>Fungi</taxon>
        <taxon>Dikarya</taxon>
        <taxon>Ascomycota</taxon>
        <taxon>Pezizomycotina</taxon>
        <taxon>Sordariomycetes</taxon>
        <taxon>Sordariomycetidae</taxon>
        <taxon>Sordariales</taxon>
        <taxon>Podosporaceae</taxon>
        <taxon>Podospora</taxon>
    </lineage>
</organism>
<dbReference type="SUPFAM" id="SSF82199">
    <property type="entry name" value="SET domain"/>
    <property type="match status" value="1"/>
</dbReference>
<keyword evidence="3" id="KW-1185">Reference proteome</keyword>
<evidence type="ECO:0000313" key="2">
    <source>
        <dbReference type="EMBL" id="KAK4186943.1"/>
    </source>
</evidence>
<sequence length="265" mass="30354">MTFQYITTTGETADVPNVVEYLEHHYTEANWVDNPESRVLTARTLQKKAYDVLSLSSHYRERDLQAHLAALPEAWRCLECGAAPSAERSDVDRFSRCSPETCFRRFRDRLARNKERVEIRDTGNPRMGLAAFFKAGKKFEKGEYIGIHHGELKQEDVDNKSGYIYDILGNEPPHLGLPRVLIDAEKYGNWTRFMKHHCDPNIRTDVSQVGGLRVVVFTALYDLEEGVELNIHYGADYFNGSRRDAPMLCTCDWKRGPHPVADGIF</sequence>
<proteinExistence type="predicted"/>
<dbReference type="Pfam" id="PF00856">
    <property type="entry name" value="SET"/>
    <property type="match status" value="1"/>
</dbReference>
<accession>A0AAN6WSK8</accession>
<reference evidence="2" key="2">
    <citation type="submission" date="2023-05" db="EMBL/GenBank/DDBJ databases">
        <authorList>
            <consortium name="Lawrence Berkeley National Laboratory"/>
            <person name="Steindorff A."/>
            <person name="Hensen N."/>
            <person name="Bonometti L."/>
            <person name="Westerberg I."/>
            <person name="Brannstrom I.O."/>
            <person name="Guillou S."/>
            <person name="Cros-Aarteil S."/>
            <person name="Calhoun S."/>
            <person name="Haridas S."/>
            <person name="Kuo A."/>
            <person name="Mondo S."/>
            <person name="Pangilinan J."/>
            <person name="Riley R."/>
            <person name="Labutti K."/>
            <person name="Andreopoulos B."/>
            <person name="Lipzen A."/>
            <person name="Chen C."/>
            <person name="Yanf M."/>
            <person name="Daum C."/>
            <person name="Ng V."/>
            <person name="Clum A."/>
            <person name="Ohm R."/>
            <person name="Martin F."/>
            <person name="Silar P."/>
            <person name="Natvig D."/>
            <person name="Lalanne C."/>
            <person name="Gautier V."/>
            <person name="Ament-Velasquez S.L."/>
            <person name="Kruys A."/>
            <person name="Hutchinson M.I."/>
            <person name="Powell A.J."/>
            <person name="Barry K."/>
            <person name="Miller A.N."/>
            <person name="Grigoriev I.V."/>
            <person name="Debuchy R."/>
            <person name="Gladieux P."/>
            <person name="Thoren M.H."/>
            <person name="Johannesson H."/>
        </authorList>
    </citation>
    <scope>NUCLEOTIDE SEQUENCE</scope>
    <source>
        <strain evidence="2">PSN309</strain>
    </source>
</reference>
<dbReference type="InterPro" id="IPR001214">
    <property type="entry name" value="SET_dom"/>
</dbReference>
<evidence type="ECO:0000313" key="3">
    <source>
        <dbReference type="Proteomes" id="UP001302126"/>
    </source>
</evidence>
<name>A0AAN6WSK8_9PEZI</name>
<dbReference type="Proteomes" id="UP001302126">
    <property type="component" value="Unassembled WGS sequence"/>
</dbReference>
<dbReference type="AlphaFoldDB" id="A0AAN6WSK8"/>
<dbReference type="InterPro" id="IPR046341">
    <property type="entry name" value="SET_dom_sf"/>
</dbReference>